<feature type="transmembrane region" description="Helical" evidence="2">
    <location>
        <begin position="128"/>
        <end position="146"/>
    </location>
</feature>
<reference evidence="4" key="1">
    <citation type="journal article" date="2019" name="Int. J. Syst. Evol. Microbiol.">
        <title>The Global Catalogue of Microorganisms (GCM) 10K type strain sequencing project: providing services to taxonomists for standard genome sequencing and annotation.</title>
        <authorList>
            <consortium name="The Broad Institute Genomics Platform"/>
            <consortium name="The Broad Institute Genome Sequencing Center for Infectious Disease"/>
            <person name="Wu L."/>
            <person name="Ma J."/>
        </authorList>
    </citation>
    <scope>NUCLEOTIDE SEQUENCE [LARGE SCALE GENOMIC DNA]</scope>
    <source>
        <strain evidence="4">IBRC-M 10908</strain>
    </source>
</reference>
<dbReference type="RefSeq" id="WP_380622584.1">
    <property type="nucleotide sequence ID" value="NZ_JBHSDK010000021.1"/>
</dbReference>
<dbReference type="Pfam" id="PF10825">
    <property type="entry name" value="DUF2752"/>
    <property type="match status" value="1"/>
</dbReference>
<evidence type="ECO:0000256" key="1">
    <source>
        <dbReference type="SAM" id="MobiDB-lite"/>
    </source>
</evidence>
<keyword evidence="4" id="KW-1185">Reference proteome</keyword>
<evidence type="ECO:0000313" key="3">
    <source>
        <dbReference type="EMBL" id="MFC4336541.1"/>
    </source>
</evidence>
<feature type="region of interest" description="Disordered" evidence="1">
    <location>
        <begin position="1"/>
        <end position="21"/>
    </location>
</feature>
<dbReference type="EMBL" id="JBHSDK010000021">
    <property type="protein sequence ID" value="MFC4336541.1"/>
    <property type="molecule type" value="Genomic_DNA"/>
</dbReference>
<accession>A0ABV8U0C6</accession>
<gene>
    <name evidence="3" type="ORF">ACFPET_15160</name>
</gene>
<evidence type="ECO:0000313" key="4">
    <source>
        <dbReference type="Proteomes" id="UP001595823"/>
    </source>
</evidence>
<evidence type="ECO:0000256" key="2">
    <source>
        <dbReference type="SAM" id="Phobius"/>
    </source>
</evidence>
<comment type="caution">
    <text evidence="3">The sequence shown here is derived from an EMBL/GenBank/DDBJ whole genome shotgun (WGS) entry which is preliminary data.</text>
</comment>
<keyword evidence="2" id="KW-1133">Transmembrane helix</keyword>
<feature type="transmembrane region" description="Helical" evidence="2">
    <location>
        <begin position="94"/>
        <end position="116"/>
    </location>
</feature>
<feature type="compositionally biased region" description="Basic and acidic residues" evidence="1">
    <location>
        <begin position="9"/>
        <end position="18"/>
    </location>
</feature>
<proteinExistence type="predicted"/>
<sequence length="159" mass="17670">MTVDAAAEPAERSGEPPRRPVRGFWRPWMGPAAVLAGFAVAASAVLATDPTDNAGPTTCLFKMITGFDCPGCGGTRAFYHTLTLDFPEAARNHALALFAAPFLVWLFVQWAVPRLMPKVRWRLPRLHLTPRIVVGFFAVWAVYWVLRNLPFAPFTLLYV</sequence>
<keyword evidence="2" id="KW-0472">Membrane</keyword>
<feature type="transmembrane region" description="Helical" evidence="2">
    <location>
        <begin position="28"/>
        <end position="47"/>
    </location>
</feature>
<keyword evidence="2" id="KW-0812">Transmembrane</keyword>
<dbReference type="Proteomes" id="UP001595823">
    <property type="component" value="Unassembled WGS sequence"/>
</dbReference>
<dbReference type="InterPro" id="IPR021215">
    <property type="entry name" value="DUF2752"/>
</dbReference>
<protein>
    <submittedName>
        <fullName evidence="3">DUF2752 domain-containing protein</fullName>
    </submittedName>
</protein>
<name>A0ABV8U0C6_9ACTN</name>
<organism evidence="3 4">
    <name type="scientific">Salininema proteolyticum</name>
    <dbReference type="NCBI Taxonomy" id="1607685"/>
    <lineage>
        <taxon>Bacteria</taxon>
        <taxon>Bacillati</taxon>
        <taxon>Actinomycetota</taxon>
        <taxon>Actinomycetes</taxon>
        <taxon>Glycomycetales</taxon>
        <taxon>Glycomycetaceae</taxon>
        <taxon>Salininema</taxon>
    </lineage>
</organism>